<gene>
    <name evidence="1" type="ORF">CPELLU_LOCUS13888</name>
</gene>
<proteinExistence type="predicted"/>
<dbReference type="OrthoDB" id="2396036at2759"/>
<dbReference type="Proteomes" id="UP000789759">
    <property type="component" value="Unassembled WGS sequence"/>
</dbReference>
<dbReference type="AlphaFoldDB" id="A0A9N9IIV3"/>
<protein>
    <submittedName>
        <fullName evidence="1">8382_t:CDS:1</fullName>
    </submittedName>
</protein>
<comment type="caution">
    <text evidence="1">The sequence shown here is derived from an EMBL/GenBank/DDBJ whole genome shotgun (WGS) entry which is preliminary data.</text>
</comment>
<sequence>MGSIEFARKTFDDIQKQLTDIQQLLQSQSRKYQYDEILPRRSHKTTQSCLVFTYVVGKNKKLPSSEARYQEVEITEEDKIYKILEKMDRTYIIPYNLTIMVAPDQEFHPKNTITTSTDMNAWDVCFPHDPTQPRRRFFGFEVQNMEHNYATLIEFCTACNRWGAHFGSSCRGGK</sequence>
<evidence type="ECO:0000313" key="2">
    <source>
        <dbReference type="Proteomes" id="UP000789759"/>
    </source>
</evidence>
<organism evidence="1 2">
    <name type="scientific">Cetraspora pellucida</name>
    <dbReference type="NCBI Taxonomy" id="1433469"/>
    <lineage>
        <taxon>Eukaryota</taxon>
        <taxon>Fungi</taxon>
        <taxon>Fungi incertae sedis</taxon>
        <taxon>Mucoromycota</taxon>
        <taxon>Glomeromycotina</taxon>
        <taxon>Glomeromycetes</taxon>
        <taxon>Diversisporales</taxon>
        <taxon>Gigasporaceae</taxon>
        <taxon>Cetraspora</taxon>
    </lineage>
</organism>
<keyword evidence="2" id="KW-1185">Reference proteome</keyword>
<name>A0A9N9IIV3_9GLOM</name>
<dbReference type="EMBL" id="CAJVQA010015490">
    <property type="protein sequence ID" value="CAG8737429.1"/>
    <property type="molecule type" value="Genomic_DNA"/>
</dbReference>
<evidence type="ECO:0000313" key="1">
    <source>
        <dbReference type="EMBL" id="CAG8737429.1"/>
    </source>
</evidence>
<reference evidence="1" key="1">
    <citation type="submission" date="2021-06" db="EMBL/GenBank/DDBJ databases">
        <authorList>
            <person name="Kallberg Y."/>
            <person name="Tangrot J."/>
            <person name="Rosling A."/>
        </authorList>
    </citation>
    <scope>NUCLEOTIDE SEQUENCE</scope>
    <source>
        <strain evidence="1">FL966</strain>
    </source>
</reference>
<accession>A0A9N9IIV3</accession>